<protein>
    <recommendedName>
        <fullName evidence="12">ABC transporter permease</fullName>
    </recommendedName>
</protein>
<dbReference type="AlphaFoldDB" id="I4EIB8"/>
<feature type="domain" description="MacB-like periplasmic core" evidence="9">
    <location>
        <begin position="444"/>
        <end position="626"/>
    </location>
</feature>
<evidence type="ECO:0000259" key="9">
    <source>
        <dbReference type="Pfam" id="PF12704"/>
    </source>
</evidence>
<gene>
    <name evidence="10" type="ORF">NITHO_3400014</name>
</gene>
<keyword evidence="3 7" id="KW-0812">Transmembrane</keyword>
<organism evidence="10 11">
    <name type="scientific">Nitrolancea hollandica Lb</name>
    <dbReference type="NCBI Taxonomy" id="1129897"/>
    <lineage>
        <taxon>Bacteria</taxon>
        <taxon>Pseudomonadati</taxon>
        <taxon>Thermomicrobiota</taxon>
        <taxon>Thermomicrobia</taxon>
        <taxon>Sphaerobacterales</taxon>
        <taxon>Sphaerobacterineae</taxon>
        <taxon>Sphaerobacteraceae</taxon>
        <taxon>Nitrolancea</taxon>
    </lineage>
</organism>
<keyword evidence="4 7" id="KW-1133">Transmembrane helix</keyword>
<comment type="similarity">
    <text evidence="6">Belongs to the ABC-4 integral membrane protein family.</text>
</comment>
<comment type="subcellular location">
    <subcellularLocation>
        <location evidence="1">Cell membrane</location>
        <topology evidence="1">Multi-pass membrane protein</topology>
    </subcellularLocation>
</comment>
<feature type="transmembrane region" description="Helical" evidence="7">
    <location>
        <begin position="315"/>
        <end position="339"/>
    </location>
</feature>
<name>I4EIB8_9BACT</name>
<feature type="transmembrane region" description="Helical" evidence="7">
    <location>
        <begin position="267"/>
        <end position="294"/>
    </location>
</feature>
<dbReference type="EMBL" id="CAGS01000269">
    <property type="protein sequence ID" value="CCF84430.1"/>
    <property type="molecule type" value="Genomic_DNA"/>
</dbReference>
<feature type="transmembrane region" description="Helical" evidence="7">
    <location>
        <begin position="661"/>
        <end position="689"/>
    </location>
</feature>
<feature type="domain" description="ABC3 transporter permease C-terminal" evidence="8">
    <location>
        <begin position="273"/>
        <end position="391"/>
    </location>
</feature>
<feature type="domain" description="ABC3 transporter permease C-terminal" evidence="8">
    <location>
        <begin position="672"/>
        <end position="787"/>
    </location>
</feature>
<dbReference type="Pfam" id="PF12704">
    <property type="entry name" value="MacB_PCD"/>
    <property type="match status" value="2"/>
</dbReference>
<evidence type="ECO:0000256" key="3">
    <source>
        <dbReference type="ARBA" id="ARBA00022692"/>
    </source>
</evidence>
<feature type="transmembrane region" description="Helical" evidence="7">
    <location>
        <begin position="762"/>
        <end position="784"/>
    </location>
</feature>
<reference evidence="10 11" key="1">
    <citation type="journal article" date="2012" name="ISME J.">
        <title>Nitrification expanded: discovery, physiology and genomics of a nitrite-oxidizing bacterium from the phylum Chloroflexi.</title>
        <authorList>
            <person name="Sorokin D.Y."/>
            <person name="Lucker S."/>
            <person name="Vejmelkova D."/>
            <person name="Kostrikina N.A."/>
            <person name="Kleerebezem R."/>
            <person name="Rijpstra W.I."/>
            <person name="Damste J.S."/>
            <person name="Le Paslier D."/>
            <person name="Muyzer G."/>
            <person name="Wagner M."/>
            <person name="van Loosdrecht M.C."/>
            <person name="Daims H."/>
        </authorList>
    </citation>
    <scope>NUCLEOTIDE SEQUENCE [LARGE SCALE GENOMIC DNA]</scope>
    <source>
        <strain evidence="11">none</strain>
    </source>
</reference>
<feature type="transmembrane region" description="Helical" evidence="7">
    <location>
        <begin position="36"/>
        <end position="56"/>
    </location>
</feature>
<keyword evidence="11" id="KW-1185">Reference proteome</keyword>
<accession>I4EIB8</accession>
<feature type="transmembrane region" description="Helical" evidence="7">
    <location>
        <begin position="366"/>
        <end position="389"/>
    </location>
</feature>
<dbReference type="InterPro" id="IPR003838">
    <property type="entry name" value="ABC3_permease_C"/>
</dbReference>
<sequence>MVRSVLARPTAIEQDDMHLLLIKSLRDIQRRPLRSLLTVVGVILGVAGVVAISYAGRSLITAQRDTYANTHQPDITISVAQISPSLADLLEHRDNIAAVDTRAQQRTRVSNGHGWISTKLLGVDDFSAMRLDAITLLTGHFPGHGEVAFDASVASLAPIRIGDLVALQSAAGAPVTYARVSGFVQAPARLDAGITNTTTAFMPATEVRHMLGIQENNLLLVRTKEPQRATETATEIRKTLDTRGITSYDYHVRDPDTFAGSRELQTVIVLLEVFSVLGAVLSSFLVANTMAAVMTEESRQIGIIKALGGTRWDAMRTYLAFAGVIGATGTVAGWILGLIGGRFLTSFLASLTSLTLPPFSLSPREIVLASIVGAGVTVGATALPAWVAVRQRAARLLANVGVTADFQRGTTKRLTEHAGRAGAIVAMGLRNLARRPTRAWATLAVVAVAVAAFLGTQAVSRSVSISVDRVYGLYEAQGWISFAKPVDASFARVLDTHPDVAVAEPWDLIEASIGSVRTQIIGIPSDTQIYTPRITAGTWLGHRNPPAAVLTTNLERKLKAKVGEIVTLDAGRRSMLVQVAGIVNDESTYLEGSTVGKVFLGVDDAQRLIGRGSQASLFALKLRSSAPADVDWSLASIEHRFQELHPVTLSTHMDQESSRRAISILTVMLDAMVLIIGIVGLAGIVNTLLINLAERRREFGVLRALGATSRHMMRLVMTEALGLALIGCLIGVLVGYPLAHYLVQVTGEQLFKLEFHLGPMTVLSTLIVALAAAAAVSTGPGLIATRIRPIQVLRYE</sequence>
<evidence type="ECO:0000256" key="4">
    <source>
        <dbReference type="ARBA" id="ARBA00022989"/>
    </source>
</evidence>
<evidence type="ECO:0000256" key="7">
    <source>
        <dbReference type="SAM" id="Phobius"/>
    </source>
</evidence>
<dbReference type="InterPro" id="IPR050250">
    <property type="entry name" value="Macrolide_Exporter_MacB"/>
</dbReference>
<dbReference type="InterPro" id="IPR025857">
    <property type="entry name" value="MacB_PCD"/>
</dbReference>
<dbReference type="GO" id="GO:0005886">
    <property type="term" value="C:plasma membrane"/>
    <property type="evidence" value="ECO:0007669"/>
    <property type="project" value="UniProtKB-SubCell"/>
</dbReference>
<evidence type="ECO:0000313" key="10">
    <source>
        <dbReference type="EMBL" id="CCF84430.1"/>
    </source>
</evidence>
<evidence type="ECO:0000259" key="8">
    <source>
        <dbReference type="Pfam" id="PF02687"/>
    </source>
</evidence>
<evidence type="ECO:0000256" key="2">
    <source>
        <dbReference type="ARBA" id="ARBA00022475"/>
    </source>
</evidence>
<evidence type="ECO:0000256" key="5">
    <source>
        <dbReference type="ARBA" id="ARBA00023136"/>
    </source>
</evidence>
<evidence type="ECO:0000256" key="6">
    <source>
        <dbReference type="ARBA" id="ARBA00038076"/>
    </source>
</evidence>
<evidence type="ECO:0000313" key="11">
    <source>
        <dbReference type="Proteomes" id="UP000004221"/>
    </source>
</evidence>
<dbReference type="PANTHER" id="PTHR30572:SF4">
    <property type="entry name" value="ABC TRANSPORTER PERMEASE YTRF"/>
    <property type="match status" value="1"/>
</dbReference>
<dbReference type="PANTHER" id="PTHR30572">
    <property type="entry name" value="MEMBRANE COMPONENT OF TRANSPORTER-RELATED"/>
    <property type="match status" value="1"/>
</dbReference>
<feature type="transmembrane region" description="Helical" evidence="7">
    <location>
        <begin position="720"/>
        <end position="742"/>
    </location>
</feature>
<dbReference type="Proteomes" id="UP000004221">
    <property type="component" value="Unassembled WGS sequence"/>
</dbReference>
<keyword evidence="5 7" id="KW-0472">Membrane</keyword>
<evidence type="ECO:0008006" key="12">
    <source>
        <dbReference type="Google" id="ProtNLM"/>
    </source>
</evidence>
<dbReference type="Pfam" id="PF02687">
    <property type="entry name" value="FtsX"/>
    <property type="match status" value="2"/>
</dbReference>
<proteinExistence type="inferred from homology"/>
<feature type="transmembrane region" description="Helical" evidence="7">
    <location>
        <begin position="439"/>
        <end position="459"/>
    </location>
</feature>
<feature type="domain" description="MacB-like periplasmic core" evidence="9">
    <location>
        <begin position="35"/>
        <end position="238"/>
    </location>
</feature>
<dbReference type="GO" id="GO:0022857">
    <property type="term" value="F:transmembrane transporter activity"/>
    <property type="evidence" value="ECO:0007669"/>
    <property type="project" value="TreeGrafter"/>
</dbReference>
<keyword evidence="2" id="KW-1003">Cell membrane</keyword>
<evidence type="ECO:0000256" key="1">
    <source>
        <dbReference type="ARBA" id="ARBA00004651"/>
    </source>
</evidence>
<comment type="caution">
    <text evidence="10">The sequence shown here is derived from an EMBL/GenBank/DDBJ whole genome shotgun (WGS) entry which is preliminary data.</text>
</comment>